<dbReference type="SUPFAM" id="SSF53448">
    <property type="entry name" value="Nucleotide-diphospho-sugar transferases"/>
    <property type="match status" value="1"/>
</dbReference>
<organism evidence="4 5">
    <name type="scientific">Candidatus Buchananbacteria bacterium CG10_big_fil_rev_8_21_14_0_10_33_19</name>
    <dbReference type="NCBI Taxonomy" id="1974525"/>
    <lineage>
        <taxon>Bacteria</taxon>
        <taxon>Candidatus Buchananiibacteriota</taxon>
    </lineage>
</organism>
<dbReference type="AlphaFoldDB" id="A0A2H0W4M4"/>
<comment type="caution">
    <text evidence="4">The sequence shown here is derived from an EMBL/GenBank/DDBJ whole genome shotgun (WGS) entry which is preliminary data.</text>
</comment>
<dbReference type="PANTHER" id="PTHR48090:SF7">
    <property type="entry name" value="RFBJ PROTEIN"/>
    <property type="match status" value="1"/>
</dbReference>
<evidence type="ECO:0000313" key="5">
    <source>
        <dbReference type="Proteomes" id="UP000229056"/>
    </source>
</evidence>
<dbReference type="InterPro" id="IPR029044">
    <property type="entry name" value="Nucleotide-diphossugar_trans"/>
</dbReference>
<gene>
    <name evidence="4" type="ORF">COT80_01955</name>
</gene>
<sequence>MLANNKKISVVLPCRNEEESLDLCLINIKKILADYNLSGEIIVSDSSTDNSPNIARDHQVVLIKHGLEGYGLAYLEGFKVATGDYIFMADPDNTYDFTEIPRFIKYLDDGYDFIIGNRFARNIKKGVMPWSHRYIGNPILSSLFRLFFKTNIIDVHCGMRAIKSNSLNKLNLQTSGMEFASEMVIKAIRNNLKIKQLPIDYHQRSGESKLKTFTDGWRHLRFMLIYSPMFLFFVPGLIIFLIGLLTMVTIYFNTFKILNITIQYHPLFLSALLMIIGYQLIIFSLFSKTYAITHLGEHSQTMDKLYKFITIEKGIVVGFLAGLAGTIIYLIIFIKWLQNGFGELSEIKNSIIALTLIIFGIQTAFSSFILSILSIKEK</sequence>
<dbReference type="Proteomes" id="UP000229056">
    <property type="component" value="Unassembled WGS sequence"/>
</dbReference>
<dbReference type="InterPro" id="IPR058718">
    <property type="entry name" value="Agl6_TM_C"/>
</dbReference>
<keyword evidence="1" id="KW-0812">Transmembrane</keyword>
<name>A0A2H0W4M4_9BACT</name>
<dbReference type="Pfam" id="PF26629">
    <property type="entry name" value="GT2_TM_C"/>
    <property type="match status" value="1"/>
</dbReference>
<dbReference type="PANTHER" id="PTHR48090">
    <property type="entry name" value="UNDECAPRENYL-PHOSPHATE 4-DEOXY-4-FORMAMIDO-L-ARABINOSE TRANSFERASE-RELATED"/>
    <property type="match status" value="1"/>
</dbReference>
<evidence type="ECO:0000259" key="2">
    <source>
        <dbReference type="Pfam" id="PF00535"/>
    </source>
</evidence>
<protein>
    <submittedName>
        <fullName evidence="4">Uncharacterized protein</fullName>
    </submittedName>
</protein>
<feature type="transmembrane region" description="Helical" evidence="1">
    <location>
        <begin position="264"/>
        <end position="286"/>
    </location>
</feature>
<dbReference type="InterPro" id="IPR001173">
    <property type="entry name" value="Glyco_trans_2-like"/>
</dbReference>
<dbReference type="CDD" id="cd04179">
    <property type="entry name" value="DPM_DPG-synthase_like"/>
    <property type="match status" value="1"/>
</dbReference>
<feature type="transmembrane region" description="Helical" evidence="1">
    <location>
        <begin position="350"/>
        <end position="373"/>
    </location>
</feature>
<dbReference type="Pfam" id="PF00535">
    <property type="entry name" value="Glycos_transf_2"/>
    <property type="match status" value="1"/>
</dbReference>
<feature type="transmembrane region" description="Helical" evidence="1">
    <location>
        <begin position="230"/>
        <end position="252"/>
    </location>
</feature>
<evidence type="ECO:0000259" key="3">
    <source>
        <dbReference type="Pfam" id="PF26629"/>
    </source>
</evidence>
<evidence type="ECO:0000313" key="4">
    <source>
        <dbReference type="EMBL" id="PIS06312.1"/>
    </source>
</evidence>
<reference evidence="5" key="1">
    <citation type="submission" date="2017-09" db="EMBL/GenBank/DDBJ databases">
        <title>Depth-based differentiation of microbial function through sediment-hosted aquifers and enrichment of novel symbionts in the deep terrestrial subsurface.</title>
        <authorList>
            <person name="Probst A.J."/>
            <person name="Ladd B."/>
            <person name="Jarett J.K."/>
            <person name="Geller-Mcgrath D.E."/>
            <person name="Sieber C.M.K."/>
            <person name="Emerson J.B."/>
            <person name="Anantharaman K."/>
            <person name="Thomas B.C."/>
            <person name="Malmstrom R."/>
            <person name="Stieglmeier M."/>
            <person name="Klingl A."/>
            <person name="Woyke T."/>
            <person name="Ryan C.M."/>
            <person name="Banfield J.F."/>
        </authorList>
    </citation>
    <scope>NUCLEOTIDE SEQUENCE [LARGE SCALE GENOMIC DNA]</scope>
</reference>
<keyword evidence="1" id="KW-0472">Membrane</keyword>
<dbReference type="EMBL" id="PEZY01000005">
    <property type="protein sequence ID" value="PIS06312.1"/>
    <property type="molecule type" value="Genomic_DNA"/>
</dbReference>
<keyword evidence="1" id="KW-1133">Transmembrane helix</keyword>
<feature type="domain" description="Glycosyltransferase 2-like" evidence="2">
    <location>
        <begin position="9"/>
        <end position="169"/>
    </location>
</feature>
<feature type="transmembrane region" description="Helical" evidence="1">
    <location>
        <begin position="314"/>
        <end position="338"/>
    </location>
</feature>
<proteinExistence type="predicted"/>
<accession>A0A2H0W4M4</accession>
<dbReference type="Gene3D" id="3.90.550.10">
    <property type="entry name" value="Spore Coat Polysaccharide Biosynthesis Protein SpsA, Chain A"/>
    <property type="match status" value="1"/>
</dbReference>
<evidence type="ECO:0000256" key="1">
    <source>
        <dbReference type="SAM" id="Phobius"/>
    </source>
</evidence>
<feature type="domain" description="Low-salt glycan biosynthesis hexosyltransferase Agl6 C-terminal transmembrane region" evidence="3">
    <location>
        <begin position="285"/>
        <end position="373"/>
    </location>
</feature>
<dbReference type="InterPro" id="IPR050256">
    <property type="entry name" value="Glycosyltransferase_2"/>
</dbReference>